<reference evidence="2 3" key="1">
    <citation type="journal article" date="2008" name="J. Bacteriol.">
        <title>Complete genome sequence of uropathogenic Proteus mirabilis, a master of both adherence and motility.</title>
        <authorList>
            <person name="Pearson M.M."/>
            <person name="Sebaihia M."/>
            <person name="Churcher C."/>
            <person name="Quail M.A."/>
            <person name="Seshasayee A.S."/>
            <person name="Luscombe N.M."/>
            <person name="Abdellah Z."/>
            <person name="Arrosmith C."/>
            <person name="Atkin B."/>
            <person name="Chillingworth T."/>
            <person name="Hauser H."/>
            <person name="Jagels K."/>
            <person name="Moule S."/>
            <person name="Mungall K."/>
            <person name="Norbertczak H."/>
            <person name="Rabbinowitsch E."/>
            <person name="Walker D."/>
            <person name="Whithead S."/>
            <person name="Thomson N.R."/>
            <person name="Rather P.N."/>
            <person name="Parkhill J."/>
            <person name="Mobley H.L."/>
        </authorList>
    </citation>
    <scope>NUCLEOTIDE SEQUENCE [LARGE SCALE GENOMIC DNA]</scope>
    <source>
        <strain evidence="2 3">HI4320</strain>
    </source>
</reference>
<keyword evidence="1" id="KW-0472">Membrane</keyword>
<evidence type="ECO:0000313" key="2">
    <source>
        <dbReference type="EMBL" id="CAR42483.1"/>
    </source>
</evidence>
<dbReference type="HOGENOM" id="CLU_3238145_0_0_6"/>
<gene>
    <name evidence="2" type="ordered locus">PMI1160</name>
</gene>
<keyword evidence="1" id="KW-1133">Transmembrane helix</keyword>
<sequence length="43" mass="4910">MKFEDAIESITNNGEYIAFIMLSAVAINLSLMLLFMIIKKERS</sequence>
<dbReference type="AlphaFoldDB" id="B4EVU7"/>
<keyword evidence="3" id="KW-1185">Reference proteome</keyword>
<dbReference type="KEGG" id="pmr:PMI1160"/>
<name>B4EVU7_PROMH</name>
<dbReference type="Proteomes" id="UP000008319">
    <property type="component" value="Chromosome"/>
</dbReference>
<proteinExistence type="predicted"/>
<dbReference type="EMBL" id="AM942759">
    <property type="protein sequence ID" value="CAR42483.1"/>
    <property type="molecule type" value="Genomic_DNA"/>
</dbReference>
<organism evidence="2 3">
    <name type="scientific">Proteus mirabilis (strain HI4320)</name>
    <dbReference type="NCBI Taxonomy" id="529507"/>
    <lineage>
        <taxon>Bacteria</taxon>
        <taxon>Pseudomonadati</taxon>
        <taxon>Pseudomonadota</taxon>
        <taxon>Gammaproteobacteria</taxon>
        <taxon>Enterobacterales</taxon>
        <taxon>Morganellaceae</taxon>
        <taxon>Proteus</taxon>
    </lineage>
</organism>
<protein>
    <submittedName>
        <fullName evidence="2">Uncharacterized protein</fullName>
    </submittedName>
</protein>
<dbReference type="EnsemblBacteria" id="CAR42483">
    <property type="protein sequence ID" value="CAR42483"/>
    <property type="gene ID" value="PMI1160"/>
</dbReference>
<accession>B4EVU7</accession>
<evidence type="ECO:0000256" key="1">
    <source>
        <dbReference type="SAM" id="Phobius"/>
    </source>
</evidence>
<keyword evidence="1" id="KW-0812">Transmembrane</keyword>
<evidence type="ECO:0000313" key="3">
    <source>
        <dbReference type="Proteomes" id="UP000008319"/>
    </source>
</evidence>
<feature type="transmembrane region" description="Helical" evidence="1">
    <location>
        <begin position="16"/>
        <end position="38"/>
    </location>
</feature>